<evidence type="ECO:0000313" key="1">
    <source>
        <dbReference type="EMBL" id="RVU03492.1"/>
    </source>
</evidence>
<comment type="caution">
    <text evidence="1">The sequence shown here is derived from an EMBL/GenBank/DDBJ whole genome shotgun (WGS) entry which is preliminary data.</text>
</comment>
<sequence>MYAIGIKGQTPRILLDTTDPIKLAAETLEGEVAVPVDGPGGYLLSDCGTCASPVEPLAAAPVWTFRSWLDQWPRSVQLSLIRKVQSDPEVKLAYDRLVSENIFPIDDADAAYLETIISKETQ</sequence>
<dbReference type="Proteomes" id="UP000282837">
    <property type="component" value="Unassembled WGS sequence"/>
</dbReference>
<dbReference type="EMBL" id="SACO01000014">
    <property type="protein sequence ID" value="RVU03492.1"/>
    <property type="molecule type" value="Genomic_DNA"/>
</dbReference>
<accession>A0A3S2USA7</accession>
<proteinExistence type="predicted"/>
<dbReference type="AlphaFoldDB" id="A0A3S2USA7"/>
<keyword evidence="2" id="KW-1185">Reference proteome</keyword>
<evidence type="ECO:0000313" key="2">
    <source>
        <dbReference type="Proteomes" id="UP000282837"/>
    </source>
</evidence>
<organism evidence="1 2">
    <name type="scientific">Novosphingobium umbonatum</name>
    <dbReference type="NCBI Taxonomy" id="1908524"/>
    <lineage>
        <taxon>Bacteria</taxon>
        <taxon>Pseudomonadati</taxon>
        <taxon>Pseudomonadota</taxon>
        <taxon>Alphaproteobacteria</taxon>
        <taxon>Sphingomonadales</taxon>
        <taxon>Sphingomonadaceae</taxon>
        <taxon>Novosphingobium</taxon>
    </lineage>
</organism>
<gene>
    <name evidence="1" type="ORF">EOE18_15325</name>
</gene>
<name>A0A3S2USA7_9SPHN</name>
<dbReference type="RefSeq" id="WP_127711117.1">
    <property type="nucleotide sequence ID" value="NZ_SACO01000014.1"/>
</dbReference>
<reference evidence="1 2" key="1">
    <citation type="submission" date="2019-01" db="EMBL/GenBank/DDBJ databases">
        <authorList>
            <person name="Chen W.-M."/>
        </authorList>
    </citation>
    <scope>NUCLEOTIDE SEQUENCE [LARGE SCALE GENOMIC DNA]</scope>
    <source>
        <strain evidence="1 2">FSY-9</strain>
    </source>
</reference>
<protein>
    <submittedName>
        <fullName evidence="1">Uncharacterized protein</fullName>
    </submittedName>
</protein>